<reference evidence="1 2" key="1">
    <citation type="submission" date="2016-03" db="EMBL/GenBank/DDBJ databases">
        <title>Acetic acid bacteria sequencing.</title>
        <authorList>
            <person name="Brandt J."/>
            <person name="Jakob F."/>
            <person name="Vogel R.F."/>
        </authorList>
    </citation>
    <scope>NUCLEOTIDE SEQUENCE [LARGE SCALE GENOMIC DNA]</scope>
    <source>
        <strain evidence="1 2">TMW2.1084</strain>
        <plasmid evidence="2">pac1084_1</plasmid>
    </source>
</reference>
<dbReference type="AlphaFoldDB" id="A0A1U9LJZ3"/>
<evidence type="ECO:0000313" key="2">
    <source>
        <dbReference type="Proteomes" id="UP000189055"/>
    </source>
</evidence>
<evidence type="ECO:0000313" key="1">
    <source>
        <dbReference type="EMBL" id="AQT06727.1"/>
    </source>
</evidence>
<protein>
    <submittedName>
        <fullName evidence="1">Uncharacterized protein</fullName>
    </submittedName>
</protein>
<dbReference type="KEGG" id="aper:A0U91_17135"/>
<proteinExistence type="predicted"/>
<dbReference type="EMBL" id="CP014688">
    <property type="protein sequence ID" value="AQT06727.1"/>
    <property type="molecule type" value="Genomic_DNA"/>
</dbReference>
<sequence>MEEYTTYVWRIELPRHLAAIVEEDLPTQHNGLTFSGCDPRLRRDNEASALFSIRLILLSVQHRYFQTLDDCCQSPCPPAVLDDDMEWLSEAPAQLDNAEAMLFHIYGKAGVEVCGLDEELTSCFRHVFGDEALLQAGTVRLTEDTFDLLCQAAGMGEELSLNPERWPSSDHPIRRGVRSVSLKN</sequence>
<geneLocation type="plasmid" evidence="2">
    <name>pac1084_1</name>
</geneLocation>
<keyword evidence="1" id="KW-0614">Plasmid</keyword>
<accession>A0A1U9LJZ3</accession>
<dbReference type="Proteomes" id="UP000189055">
    <property type="component" value="Plasmid pAC1084_1"/>
</dbReference>
<organism evidence="1 2">
    <name type="scientific">Acetobacter persici</name>
    <dbReference type="NCBI Taxonomy" id="1076596"/>
    <lineage>
        <taxon>Bacteria</taxon>
        <taxon>Pseudomonadati</taxon>
        <taxon>Pseudomonadota</taxon>
        <taxon>Alphaproteobacteria</taxon>
        <taxon>Acetobacterales</taxon>
        <taxon>Acetobacteraceae</taxon>
        <taxon>Acetobacter</taxon>
    </lineage>
</organism>
<gene>
    <name evidence="1" type="ORF">A0U91_17135</name>
</gene>
<name>A0A1U9LJZ3_9PROT</name>